<evidence type="ECO:0000313" key="7">
    <source>
        <dbReference type="Proteomes" id="UP000651208"/>
    </source>
</evidence>
<dbReference type="Pfam" id="PF13693">
    <property type="entry name" value="HTH_35"/>
    <property type="match status" value="1"/>
</dbReference>
<dbReference type="InterPro" id="IPR038722">
    <property type="entry name" value="Ner_HTH_dom"/>
</dbReference>
<evidence type="ECO:0000256" key="3">
    <source>
        <dbReference type="ARBA" id="ARBA00023125"/>
    </source>
</evidence>
<organism evidence="6 7">
    <name type="scientific">Frischella japonica</name>
    <dbReference type="NCBI Taxonomy" id="2741544"/>
    <lineage>
        <taxon>Bacteria</taxon>
        <taxon>Pseudomonadati</taxon>
        <taxon>Pseudomonadota</taxon>
        <taxon>Gammaproteobacteria</taxon>
        <taxon>Orbales</taxon>
        <taxon>Orbaceae</taxon>
        <taxon>Frischella</taxon>
    </lineage>
</organism>
<sequence length="92" mass="10349">MENCIQDWHSADIIAALKKQGLTLSELSRQSGLSSTTLNNALVRPWTKGELIISNAIGVKPEEIWPSRYVNMLNKKPIKRVLRAKITNHPKS</sequence>
<evidence type="ECO:0000256" key="1">
    <source>
        <dbReference type="ARBA" id="ARBA00006157"/>
    </source>
</evidence>
<dbReference type="SUPFAM" id="SSF47413">
    <property type="entry name" value="lambda repressor-like DNA-binding domains"/>
    <property type="match status" value="1"/>
</dbReference>
<reference evidence="6 7" key="1">
    <citation type="submission" date="2020-06" db="EMBL/GenBank/DDBJ databases">
        <title>Frischella cerana isolated from Apis cerana gut homogenate.</title>
        <authorList>
            <person name="Wolter L.A."/>
            <person name="Suenami S."/>
            <person name="Miyazaki R."/>
        </authorList>
    </citation>
    <scope>NUCLEOTIDE SEQUENCE [LARGE SCALE GENOMIC DNA]</scope>
    <source>
        <strain evidence="6 7">Ac13</strain>
    </source>
</reference>
<dbReference type="CDD" id="cd00093">
    <property type="entry name" value="HTH_XRE"/>
    <property type="match status" value="1"/>
</dbReference>
<dbReference type="EMBL" id="JABURY010000018">
    <property type="protein sequence ID" value="MBC9131480.1"/>
    <property type="molecule type" value="Genomic_DNA"/>
</dbReference>
<dbReference type="Gene3D" id="1.10.260.40">
    <property type="entry name" value="lambda repressor-like DNA-binding domains"/>
    <property type="match status" value="1"/>
</dbReference>
<evidence type="ECO:0000256" key="4">
    <source>
        <dbReference type="ARBA" id="ARBA00023163"/>
    </source>
</evidence>
<keyword evidence="4" id="KW-0804">Transcription</keyword>
<keyword evidence="3" id="KW-0238">DNA-binding</keyword>
<evidence type="ECO:0000256" key="2">
    <source>
        <dbReference type="ARBA" id="ARBA00023015"/>
    </source>
</evidence>
<dbReference type="InterPro" id="IPR010982">
    <property type="entry name" value="Lambda_DNA-bd_dom_sf"/>
</dbReference>
<accession>A0ABR7QZB9</accession>
<evidence type="ECO:0000313" key="6">
    <source>
        <dbReference type="EMBL" id="MBC9131480.1"/>
    </source>
</evidence>
<proteinExistence type="inferred from homology"/>
<name>A0ABR7QZB9_9GAMM</name>
<feature type="domain" description="HTH cro/C1-type" evidence="5">
    <location>
        <begin position="13"/>
        <end position="40"/>
    </location>
</feature>
<keyword evidence="2" id="KW-0805">Transcription regulation</keyword>
<protein>
    <submittedName>
        <fullName evidence="6">Helix-turn-helix domain-containing protein</fullName>
    </submittedName>
</protein>
<comment type="similarity">
    <text evidence="1">Belongs to the ner transcriptional regulatory family.</text>
</comment>
<dbReference type="Proteomes" id="UP000651208">
    <property type="component" value="Unassembled WGS sequence"/>
</dbReference>
<dbReference type="RefSeq" id="WP_187755921.1">
    <property type="nucleotide sequence ID" value="NZ_JABURY010000018.1"/>
</dbReference>
<evidence type="ECO:0000259" key="5">
    <source>
        <dbReference type="PROSITE" id="PS50943"/>
    </source>
</evidence>
<gene>
    <name evidence="6" type="ORF">FcAc13_09195</name>
</gene>
<comment type="caution">
    <text evidence="6">The sequence shown here is derived from an EMBL/GenBank/DDBJ whole genome shotgun (WGS) entry which is preliminary data.</text>
</comment>
<dbReference type="InterPro" id="IPR001387">
    <property type="entry name" value="Cro/C1-type_HTH"/>
</dbReference>
<keyword evidence="7" id="KW-1185">Reference proteome</keyword>
<dbReference type="PROSITE" id="PS50943">
    <property type="entry name" value="HTH_CROC1"/>
    <property type="match status" value="1"/>
</dbReference>